<organism evidence="3 4">
    <name type="scientific">Futiania mangrovi</name>
    <dbReference type="NCBI Taxonomy" id="2959716"/>
    <lineage>
        <taxon>Bacteria</taxon>
        <taxon>Pseudomonadati</taxon>
        <taxon>Pseudomonadota</taxon>
        <taxon>Alphaproteobacteria</taxon>
        <taxon>Futianiales</taxon>
        <taxon>Futianiaceae</taxon>
        <taxon>Futiania</taxon>
    </lineage>
</organism>
<dbReference type="EMBL" id="JAMZFT010000003">
    <property type="protein sequence ID" value="MCP1337548.1"/>
    <property type="molecule type" value="Genomic_DNA"/>
</dbReference>
<evidence type="ECO:0000313" key="3">
    <source>
        <dbReference type="EMBL" id="MCP1337548.1"/>
    </source>
</evidence>
<feature type="chain" id="PRO_5039914585" evidence="1">
    <location>
        <begin position="22"/>
        <end position="178"/>
    </location>
</feature>
<evidence type="ECO:0000256" key="1">
    <source>
        <dbReference type="SAM" id="SignalP"/>
    </source>
</evidence>
<dbReference type="Pfam" id="PF07486">
    <property type="entry name" value="Hydrolase_2"/>
    <property type="match status" value="1"/>
</dbReference>
<dbReference type="RefSeq" id="WP_269333512.1">
    <property type="nucleotide sequence ID" value="NZ_JAMZFT010000003.1"/>
</dbReference>
<dbReference type="GO" id="GO:0016787">
    <property type="term" value="F:hydrolase activity"/>
    <property type="evidence" value="ECO:0007669"/>
    <property type="project" value="UniProtKB-KW"/>
</dbReference>
<sequence length="178" mass="19461">MACAFAAGVLVLGAAQGPALADIKPVTGHDPATWIAEVETNSANDLHCLATAIYFEARGEPVDGQAGVAEVILNRVSSKRFPDTVCDVVYQGARAGTRACQFSFACDGKPETVTNKPAWQRARALARAIMEGRTRHVTDQALYFHADYVAPSWARRMVRTTQIGRHIFYREPDRTALR</sequence>
<keyword evidence="1" id="KW-0732">Signal</keyword>
<comment type="caution">
    <text evidence="3">The sequence shown here is derived from an EMBL/GenBank/DDBJ whole genome shotgun (WGS) entry which is preliminary data.</text>
</comment>
<gene>
    <name evidence="3" type="ORF">NJQ99_14090</name>
</gene>
<keyword evidence="4" id="KW-1185">Reference proteome</keyword>
<dbReference type="InterPro" id="IPR011105">
    <property type="entry name" value="Cell_wall_hydrolase_SleB"/>
</dbReference>
<evidence type="ECO:0000259" key="2">
    <source>
        <dbReference type="Pfam" id="PF07486"/>
    </source>
</evidence>
<accession>A0A9J6PBM5</accession>
<feature type="domain" description="Cell wall hydrolase SleB" evidence="2">
    <location>
        <begin position="59"/>
        <end position="169"/>
    </location>
</feature>
<dbReference type="Proteomes" id="UP001055804">
    <property type="component" value="Unassembled WGS sequence"/>
</dbReference>
<dbReference type="AlphaFoldDB" id="A0A9J6PBM5"/>
<feature type="signal peptide" evidence="1">
    <location>
        <begin position="1"/>
        <end position="21"/>
    </location>
</feature>
<proteinExistence type="predicted"/>
<protein>
    <submittedName>
        <fullName evidence="3">Cell wall hydrolase</fullName>
    </submittedName>
</protein>
<reference evidence="3" key="1">
    <citation type="submission" date="2022-06" db="EMBL/GenBank/DDBJ databases">
        <title>Isolation and Genomics of Futiania mangrovii gen. nov., sp. nov., a Rare and Metabolically-versatile member in the Class Alphaproteobacteria.</title>
        <authorList>
            <person name="Liu L."/>
            <person name="Huang W.-C."/>
            <person name="Pan J."/>
            <person name="Li J."/>
            <person name="Huang Y."/>
            <person name="Du H."/>
            <person name="Liu Y."/>
            <person name="Li M."/>
        </authorList>
    </citation>
    <scope>NUCLEOTIDE SEQUENCE</scope>
    <source>
        <strain evidence="3">FT118</strain>
    </source>
</reference>
<keyword evidence="3" id="KW-0378">Hydrolase</keyword>
<dbReference type="InterPro" id="IPR042047">
    <property type="entry name" value="SleB_dom1"/>
</dbReference>
<dbReference type="Gene3D" id="1.10.10.2520">
    <property type="entry name" value="Cell wall hydrolase SleB, domain 1"/>
    <property type="match status" value="1"/>
</dbReference>
<name>A0A9J6PBM5_9PROT</name>
<evidence type="ECO:0000313" key="4">
    <source>
        <dbReference type="Proteomes" id="UP001055804"/>
    </source>
</evidence>